<name>A0A4D7JH39_9BACT</name>
<organism evidence="3 4">
    <name type="scientific">Mangrovivirga cuniculi</name>
    <dbReference type="NCBI Taxonomy" id="2715131"/>
    <lineage>
        <taxon>Bacteria</taxon>
        <taxon>Pseudomonadati</taxon>
        <taxon>Bacteroidota</taxon>
        <taxon>Cytophagia</taxon>
        <taxon>Cytophagales</taxon>
        <taxon>Mangrovivirgaceae</taxon>
        <taxon>Mangrovivirga</taxon>
    </lineage>
</organism>
<feature type="coiled-coil region" evidence="1">
    <location>
        <begin position="219"/>
        <end position="246"/>
    </location>
</feature>
<dbReference type="SMART" id="SM00065">
    <property type="entry name" value="GAF"/>
    <property type="match status" value="1"/>
</dbReference>
<dbReference type="PANTHER" id="PTHR43102">
    <property type="entry name" value="SLR1143 PROTEIN"/>
    <property type="match status" value="1"/>
</dbReference>
<gene>
    <name evidence="3" type="ORF">DCC35_11965</name>
</gene>
<feature type="domain" description="GAF" evidence="2">
    <location>
        <begin position="20"/>
        <end position="164"/>
    </location>
</feature>
<proteinExistence type="predicted"/>
<dbReference type="InterPro" id="IPR029016">
    <property type="entry name" value="GAF-like_dom_sf"/>
</dbReference>
<evidence type="ECO:0000313" key="3">
    <source>
        <dbReference type="EMBL" id="QCK15409.1"/>
    </source>
</evidence>
<keyword evidence="4" id="KW-1185">Reference proteome</keyword>
<evidence type="ECO:0000259" key="2">
    <source>
        <dbReference type="SMART" id="SM00065"/>
    </source>
</evidence>
<evidence type="ECO:0000256" key="1">
    <source>
        <dbReference type="SAM" id="Coils"/>
    </source>
</evidence>
<evidence type="ECO:0000313" key="4">
    <source>
        <dbReference type="Proteomes" id="UP000298616"/>
    </source>
</evidence>
<dbReference type="Gene3D" id="3.30.450.40">
    <property type="match status" value="1"/>
</dbReference>
<dbReference type="PANTHER" id="PTHR43102:SF2">
    <property type="entry name" value="GAF DOMAIN-CONTAINING PROTEIN"/>
    <property type="match status" value="1"/>
</dbReference>
<accession>A0A4D7JH39</accession>
<dbReference type="EMBL" id="CP028923">
    <property type="protein sequence ID" value="QCK15409.1"/>
    <property type="molecule type" value="Genomic_DNA"/>
</dbReference>
<dbReference type="KEGG" id="fpf:DCC35_11965"/>
<sequence>MKISNLNNNDNLFPRLLAEAEDRELKNIVEKAAKDLGTPIAMVNLMLDHIQFFRAHYGLPEDLKIAGSTNKDVSFCQFVVNKGNIFEVNDAENDNRIPKHLVREYGIKSYLGMPIRARHEIIGSLCVIDTVPRKFTPEEQENLLKLSEIVNKRFEQILIERENSRPSLIERNATYAIEELRNAIKPLSEGVNNGFSFLKTISSFVKLSEHQLNGNTVSSSSLRSLLNAAKKSLVELENDLYNLDAAAGDISDSVKALDNLLIESEATYLNEVAESGRELSRHLTKDIGGVFLPDIETNPRLSIAKSTGIALVSNCLLHMAIILSEKSNYSDGIKMNISDLEHEACISIQASGFTKSNSRNLLKTLNSLTINNPSIEIVEIPDGVELRFSILRK</sequence>
<dbReference type="OrthoDB" id="980411at2"/>
<protein>
    <recommendedName>
        <fullName evidence="2">GAF domain-containing protein</fullName>
    </recommendedName>
</protein>
<dbReference type="Proteomes" id="UP000298616">
    <property type="component" value="Chromosome"/>
</dbReference>
<dbReference type="RefSeq" id="WP_137091007.1">
    <property type="nucleotide sequence ID" value="NZ_CP028923.1"/>
</dbReference>
<dbReference type="SUPFAM" id="SSF55781">
    <property type="entry name" value="GAF domain-like"/>
    <property type="match status" value="1"/>
</dbReference>
<dbReference type="InterPro" id="IPR003018">
    <property type="entry name" value="GAF"/>
</dbReference>
<dbReference type="AlphaFoldDB" id="A0A4D7JH39"/>
<reference evidence="3 4" key="1">
    <citation type="submission" date="2018-04" db="EMBL/GenBank/DDBJ databases">
        <title>Complete genome uncultured novel isolate.</title>
        <authorList>
            <person name="Merlino G."/>
        </authorList>
    </citation>
    <scope>NUCLEOTIDE SEQUENCE [LARGE SCALE GENOMIC DNA]</scope>
    <source>
        <strain evidence="4">R1DC9</strain>
    </source>
</reference>
<keyword evidence="1" id="KW-0175">Coiled coil</keyword>
<dbReference type="Pfam" id="PF01590">
    <property type="entry name" value="GAF"/>
    <property type="match status" value="1"/>
</dbReference>